<comment type="similarity">
    <text evidence="1">Belongs to the 'GDSL' lipolytic enzyme family.</text>
</comment>
<dbReference type="RefSeq" id="WP_155453382.1">
    <property type="nucleotide sequence ID" value="NZ_WNKX01000004.1"/>
</dbReference>
<evidence type="ECO:0000256" key="3">
    <source>
        <dbReference type="SAM" id="SignalP"/>
    </source>
</evidence>
<dbReference type="Pfam" id="PF13472">
    <property type="entry name" value="Lipase_GDSL_2"/>
    <property type="match status" value="1"/>
</dbReference>
<name>A0A6L6QE76_9BURK</name>
<sequence length="237" mass="25371">MLRHILSLSLAFALTVPACAADRIILVGDSTVASGGGYGDYLCRRQRADTICINLAMNGRSSKSFRAEGRWDQVQALLRDGAGFRTTYVLVQFGHNDQPGKPGRSTDLVQEYPANLARYVADVKADGGVPVLVTSLTRRSFRNGYVWNDLAPWASAAREVARREGAALLDLNALSLAAVQSMGSAEADALAQPKGAGFDYTHLGPKGGRFFGDMAAQELLRLFPALGPLTKPAITSE</sequence>
<dbReference type="PANTHER" id="PTHR43695">
    <property type="entry name" value="PUTATIVE (AFU_ORTHOLOGUE AFUA_2G17250)-RELATED"/>
    <property type="match status" value="1"/>
</dbReference>
<accession>A0A6L6QE76</accession>
<dbReference type="GO" id="GO:0016788">
    <property type="term" value="F:hydrolase activity, acting on ester bonds"/>
    <property type="evidence" value="ECO:0007669"/>
    <property type="project" value="UniProtKB-ARBA"/>
</dbReference>
<feature type="domain" description="SGNH hydrolase-type esterase" evidence="4">
    <location>
        <begin position="27"/>
        <end position="207"/>
    </location>
</feature>
<dbReference type="AlphaFoldDB" id="A0A6L6QE76"/>
<protein>
    <submittedName>
        <fullName evidence="5">Hydrolase</fullName>
    </submittedName>
</protein>
<dbReference type="SUPFAM" id="SSF52266">
    <property type="entry name" value="SGNH hydrolase"/>
    <property type="match status" value="1"/>
</dbReference>
<dbReference type="InterPro" id="IPR036514">
    <property type="entry name" value="SGNH_hydro_sf"/>
</dbReference>
<keyword evidence="2 5" id="KW-0378">Hydrolase</keyword>
<evidence type="ECO:0000259" key="4">
    <source>
        <dbReference type="Pfam" id="PF13472"/>
    </source>
</evidence>
<evidence type="ECO:0000256" key="1">
    <source>
        <dbReference type="ARBA" id="ARBA00008668"/>
    </source>
</evidence>
<dbReference type="Proteomes" id="UP000472320">
    <property type="component" value="Unassembled WGS sequence"/>
</dbReference>
<organism evidence="5 6">
    <name type="scientific">Massilia eburnea</name>
    <dbReference type="NCBI Taxonomy" id="1776165"/>
    <lineage>
        <taxon>Bacteria</taxon>
        <taxon>Pseudomonadati</taxon>
        <taxon>Pseudomonadota</taxon>
        <taxon>Betaproteobacteria</taxon>
        <taxon>Burkholderiales</taxon>
        <taxon>Oxalobacteraceae</taxon>
        <taxon>Telluria group</taxon>
        <taxon>Massilia</taxon>
    </lineage>
</organism>
<dbReference type="Gene3D" id="3.40.50.1110">
    <property type="entry name" value="SGNH hydrolase"/>
    <property type="match status" value="1"/>
</dbReference>
<reference evidence="5 6" key="1">
    <citation type="submission" date="2019-11" db="EMBL/GenBank/DDBJ databases">
        <title>Type strains purchased from KCTC, JCM and DSMZ.</title>
        <authorList>
            <person name="Lu H."/>
        </authorList>
    </citation>
    <scope>NUCLEOTIDE SEQUENCE [LARGE SCALE GENOMIC DNA]</scope>
    <source>
        <strain evidence="5 6">JCM 31587</strain>
    </source>
</reference>
<keyword evidence="6" id="KW-1185">Reference proteome</keyword>
<dbReference type="OrthoDB" id="191551at2"/>
<evidence type="ECO:0000313" key="5">
    <source>
        <dbReference type="EMBL" id="MTW10451.1"/>
    </source>
</evidence>
<dbReference type="EMBL" id="WNKX01000004">
    <property type="protein sequence ID" value="MTW10451.1"/>
    <property type="molecule type" value="Genomic_DNA"/>
</dbReference>
<comment type="caution">
    <text evidence="5">The sequence shown here is derived from an EMBL/GenBank/DDBJ whole genome shotgun (WGS) entry which is preliminary data.</text>
</comment>
<dbReference type="InterPro" id="IPR037459">
    <property type="entry name" value="RhgT-like"/>
</dbReference>
<feature type="chain" id="PRO_5026903888" evidence="3">
    <location>
        <begin position="21"/>
        <end position="237"/>
    </location>
</feature>
<dbReference type="CDD" id="cd01821">
    <property type="entry name" value="Rhamnogalacturan_acetylesterase_like"/>
    <property type="match status" value="1"/>
</dbReference>
<evidence type="ECO:0000313" key="6">
    <source>
        <dbReference type="Proteomes" id="UP000472320"/>
    </source>
</evidence>
<gene>
    <name evidence="5" type="ORF">GM658_07525</name>
</gene>
<dbReference type="PANTHER" id="PTHR43695:SF1">
    <property type="entry name" value="RHAMNOGALACTURONAN ACETYLESTERASE"/>
    <property type="match status" value="1"/>
</dbReference>
<evidence type="ECO:0000256" key="2">
    <source>
        <dbReference type="ARBA" id="ARBA00022801"/>
    </source>
</evidence>
<feature type="signal peptide" evidence="3">
    <location>
        <begin position="1"/>
        <end position="20"/>
    </location>
</feature>
<proteinExistence type="inferred from homology"/>
<keyword evidence="3" id="KW-0732">Signal</keyword>
<dbReference type="InterPro" id="IPR013830">
    <property type="entry name" value="SGNH_hydro"/>
</dbReference>